<dbReference type="PANTHER" id="PTHR45586">
    <property type="entry name" value="TPR REPEAT-CONTAINING PROTEIN PA4667"/>
    <property type="match status" value="1"/>
</dbReference>
<protein>
    <submittedName>
        <fullName evidence="5">Tetratricopeptide repeat protein</fullName>
    </submittedName>
</protein>
<keyword evidence="2 3" id="KW-0802">TPR repeat</keyword>
<evidence type="ECO:0000256" key="3">
    <source>
        <dbReference type="PROSITE-ProRule" id="PRU00339"/>
    </source>
</evidence>
<keyword evidence="6" id="KW-1185">Reference proteome</keyword>
<evidence type="ECO:0000256" key="1">
    <source>
        <dbReference type="ARBA" id="ARBA00022737"/>
    </source>
</evidence>
<proteinExistence type="predicted"/>
<feature type="repeat" description="TPR" evidence="3">
    <location>
        <begin position="604"/>
        <end position="637"/>
    </location>
</feature>
<keyword evidence="1" id="KW-0677">Repeat</keyword>
<dbReference type="SMART" id="SM00028">
    <property type="entry name" value="TPR"/>
    <property type="match status" value="5"/>
</dbReference>
<gene>
    <name evidence="5" type="ORF">F1599_23320</name>
</gene>
<evidence type="ECO:0000313" key="5">
    <source>
        <dbReference type="EMBL" id="KAA6117463.1"/>
    </source>
</evidence>
<evidence type="ECO:0000313" key="6">
    <source>
        <dbReference type="Proteomes" id="UP000324324"/>
    </source>
</evidence>
<dbReference type="Pfam" id="PF13432">
    <property type="entry name" value="TPR_16"/>
    <property type="match status" value="3"/>
</dbReference>
<dbReference type="InterPro" id="IPR011990">
    <property type="entry name" value="TPR-like_helical_dom_sf"/>
</dbReference>
<sequence length="653" mass="72370">MPDRLDRISALLPSHAPLDEPPAQTAARGTAPGRRLLPLLVAALVGAGALTGCASARDARSAQADAPRAEAKSDGAETGRPMFTLGSDGELEPTPATPLPPKMPLPELPLTADIMYRVLAAEISMQRGLTGPAYRTYVELARSTRDPRFAQRATEIAFNARVPQQALDGARLWTDLAPTSPAARQVLSTLLVLNARWEEAEPLLSLQLNGVPPSHRPEAILQLQQQLSRTSDPAGAAALLQRLVANDMQSAETRLALARAKETAGDVPGALAELDEAQRLRPDYEAAALMAAELRADNSPEQAIAGLKRFLDKAPASVNGRITLARVYLQRNEMDAARREFEALRKVAPDDPRVPLALGLTGLQARRYDEAERYLHEYLRLAEKAPSSNPDVAYQYLAQIAEERKDYAGAVQWLDRIEDQRMVGAASVKRAQMLGRMGRLDDAQAIFGDMLADAEDIPDPDQRAQRMMAVRQAEVGMLMEVKAYDRARKVLDARVKAEPRNAEWLYELAMLDEREKRYDSMERRLRQFIAMQPDQKQGYNALGYSLADRNIRLQEALKLLEKATELGPDDPYIMDSLGWVKFRLGQLQPAAKLLRDAYAKAPEAEIAAHLGEVLWQLGERDEARKTWEEGVKLDPNNETLVETLRRYNVRLAQ</sequence>
<dbReference type="InterPro" id="IPR051012">
    <property type="entry name" value="CellSynth/LPSAsmb/PSIAsmb"/>
</dbReference>
<dbReference type="Pfam" id="PF14559">
    <property type="entry name" value="TPR_19"/>
    <property type="match status" value="1"/>
</dbReference>
<feature type="region of interest" description="Disordered" evidence="4">
    <location>
        <begin position="60"/>
        <end position="102"/>
    </location>
</feature>
<dbReference type="Proteomes" id="UP000324324">
    <property type="component" value="Unassembled WGS sequence"/>
</dbReference>
<dbReference type="EMBL" id="VWRN01000067">
    <property type="protein sequence ID" value="KAA6117463.1"/>
    <property type="molecule type" value="Genomic_DNA"/>
</dbReference>
<feature type="compositionally biased region" description="Basic and acidic residues" evidence="4">
    <location>
        <begin position="67"/>
        <end position="77"/>
    </location>
</feature>
<comment type="caution">
    <text evidence="5">The sequence shown here is derived from an EMBL/GenBank/DDBJ whole genome shotgun (WGS) entry which is preliminary data.</text>
</comment>
<reference evidence="5 6" key="1">
    <citation type="submission" date="2019-09" db="EMBL/GenBank/DDBJ databases">
        <title>Isolation of a novel species in the genus Cupriavidus from patients with sepsis using whole genome sequencing.</title>
        <authorList>
            <person name="Kweon O.J."/>
            <person name="Lee M.-K."/>
        </authorList>
    </citation>
    <scope>NUCLEOTIDE SEQUENCE [LARGE SCALE GENOMIC DNA]</scope>
    <source>
        <strain evidence="5 6">MKL-01</strain>
    </source>
</reference>
<dbReference type="SUPFAM" id="SSF48452">
    <property type="entry name" value="TPR-like"/>
    <property type="match status" value="2"/>
</dbReference>
<dbReference type="RefSeq" id="WP_150084689.1">
    <property type="nucleotide sequence ID" value="NZ_VWRN01000067.1"/>
</dbReference>
<dbReference type="Gene3D" id="1.25.40.10">
    <property type="entry name" value="Tetratricopeptide repeat domain"/>
    <property type="match status" value="2"/>
</dbReference>
<dbReference type="PROSITE" id="PS50005">
    <property type="entry name" value="TPR"/>
    <property type="match status" value="1"/>
</dbReference>
<evidence type="ECO:0000256" key="2">
    <source>
        <dbReference type="ARBA" id="ARBA00022803"/>
    </source>
</evidence>
<dbReference type="PANTHER" id="PTHR45586:SF1">
    <property type="entry name" value="LIPOPOLYSACCHARIDE ASSEMBLY PROTEIN B"/>
    <property type="match status" value="1"/>
</dbReference>
<name>A0A5M8A2U8_9BURK</name>
<evidence type="ECO:0000256" key="4">
    <source>
        <dbReference type="SAM" id="MobiDB-lite"/>
    </source>
</evidence>
<organism evidence="5 6">
    <name type="scientific">Cupriavidus cauae</name>
    <dbReference type="NCBI Taxonomy" id="2608999"/>
    <lineage>
        <taxon>Bacteria</taxon>
        <taxon>Pseudomonadati</taxon>
        <taxon>Pseudomonadota</taxon>
        <taxon>Betaproteobacteria</taxon>
        <taxon>Burkholderiales</taxon>
        <taxon>Burkholderiaceae</taxon>
        <taxon>Cupriavidus</taxon>
    </lineage>
</organism>
<accession>A0A5M8A2U8</accession>
<dbReference type="InterPro" id="IPR019734">
    <property type="entry name" value="TPR_rpt"/>
</dbReference>
<dbReference type="AlphaFoldDB" id="A0A5M8A2U8"/>